<dbReference type="PROSITE" id="PS00211">
    <property type="entry name" value="ABC_TRANSPORTER_1"/>
    <property type="match status" value="1"/>
</dbReference>
<protein>
    <submittedName>
        <fullName evidence="6">ABC transporter ATP-binding protein</fullName>
    </submittedName>
</protein>
<keyword evidence="4 6" id="KW-0067">ATP-binding</keyword>
<evidence type="ECO:0000256" key="1">
    <source>
        <dbReference type="ARBA" id="ARBA00022448"/>
    </source>
</evidence>
<accession>A0ABS2GT88</accession>
<dbReference type="Gene3D" id="3.40.50.300">
    <property type="entry name" value="P-loop containing nucleotide triphosphate hydrolases"/>
    <property type="match status" value="1"/>
</dbReference>
<evidence type="ECO:0000313" key="7">
    <source>
        <dbReference type="Proteomes" id="UP000777002"/>
    </source>
</evidence>
<dbReference type="SMART" id="SM00382">
    <property type="entry name" value="AAA"/>
    <property type="match status" value="1"/>
</dbReference>
<sequence length="335" mass="36876">MNDSLEIRHLYKTFGQTEVLKDIDVSINEGSFTCILGPSGSGKTTLLMILAGLEEASDGEIFYHGENLTDLPLEKRRVGIVFQHYALFPNLTVRENILFGVKNNLTAKEKDEKLARLLDLTHLAGLENRYPAELSGGQQQRVAIARALAINPRFLLLDEPLSALDPANRSRIGRELREIQKKAGVTCVMVTHDRTEALALSDYLIILNNGRIEQAGAPAEIYDRPKSAFVATFAGGMNLIEMAGINEGQLTGIRFADVGVAQATESALSRPFTFTGELVAQEFAGDFVSAHFLLNDFKTHITALVARTNPVADEMKTGALYAVSLPRERWCVWSK</sequence>
<comment type="caution">
    <text evidence="6">The sequence shown here is derived from an EMBL/GenBank/DDBJ whole genome shotgun (WGS) entry which is preliminary data.</text>
</comment>
<keyword evidence="2" id="KW-1003">Cell membrane</keyword>
<feature type="domain" description="ABC transporter" evidence="5">
    <location>
        <begin position="5"/>
        <end position="234"/>
    </location>
</feature>
<dbReference type="InterPro" id="IPR050093">
    <property type="entry name" value="ABC_SmlMolc_Importer"/>
</dbReference>
<gene>
    <name evidence="6" type="ORF">H5985_05305</name>
</gene>
<dbReference type="Proteomes" id="UP000777002">
    <property type="component" value="Unassembled WGS sequence"/>
</dbReference>
<dbReference type="PROSITE" id="PS50893">
    <property type="entry name" value="ABC_TRANSPORTER_2"/>
    <property type="match status" value="1"/>
</dbReference>
<evidence type="ECO:0000256" key="2">
    <source>
        <dbReference type="ARBA" id="ARBA00022475"/>
    </source>
</evidence>
<keyword evidence="7" id="KW-1185">Reference proteome</keyword>
<dbReference type="InterPro" id="IPR017871">
    <property type="entry name" value="ABC_transporter-like_CS"/>
</dbReference>
<dbReference type="EMBL" id="JACJKX010000008">
    <property type="protein sequence ID" value="MBM6928686.1"/>
    <property type="molecule type" value="Genomic_DNA"/>
</dbReference>
<dbReference type="PANTHER" id="PTHR42781">
    <property type="entry name" value="SPERMIDINE/PUTRESCINE IMPORT ATP-BINDING PROTEIN POTA"/>
    <property type="match status" value="1"/>
</dbReference>
<dbReference type="SUPFAM" id="SSF52540">
    <property type="entry name" value="P-loop containing nucleoside triphosphate hydrolases"/>
    <property type="match status" value="1"/>
</dbReference>
<name>A0ABS2GT88_9BURK</name>
<evidence type="ECO:0000259" key="5">
    <source>
        <dbReference type="PROSITE" id="PS50893"/>
    </source>
</evidence>
<proteinExistence type="predicted"/>
<keyword evidence="1" id="KW-0813">Transport</keyword>
<reference evidence="6 7" key="1">
    <citation type="journal article" date="2021" name="Sci. Rep.">
        <title>The distribution of antibiotic resistance genes in chicken gut microbiota commensals.</title>
        <authorList>
            <person name="Juricova H."/>
            <person name="Matiasovicova J."/>
            <person name="Kubasova T."/>
            <person name="Cejkova D."/>
            <person name="Rychlik I."/>
        </authorList>
    </citation>
    <scope>NUCLEOTIDE SEQUENCE [LARGE SCALE GENOMIC DNA]</scope>
    <source>
        <strain evidence="6 7">An562</strain>
    </source>
</reference>
<dbReference type="RefSeq" id="WP_205050274.1">
    <property type="nucleotide sequence ID" value="NZ_JACJKX010000008.1"/>
</dbReference>
<evidence type="ECO:0000256" key="3">
    <source>
        <dbReference type="ARBA" id="ARBA00022741"/>
    </source>
</evidence>
<keyword evidence="3" id="KW-0547">Nucleotide-binding</keyword>
<dbReference type="InterPro" id="IPR027417">
    <property type="entry name" value="P-loop_NTPase"/>
</dbReference>
<keyword evidence="2" id="KW-0472">Membrane</keyword>
<dbReference type="GO" id="GO:0005524">
    <property type="term" value="F:ATP binding"/>
    <property type="evidence" value="ECO:0007669"/>
    <property type="project" value="UniProtKB-KW"/>
</dbReference>
<organism evidence="6 7">
    <name type="scientific">Parasutterella secunda</name>
    <dbReference type="NCBI Taxonomy" id="626947"/>
    <lineage>
        <taxon>Bacteria</taxon>
        <taxon>Pseudomonadati</taxon>
        <taxon>Pseudomonadota</taxon>
        <taxon>Betaproteobacteria</taxon>
        <taxon>Burkholderiales</taxon>
        <taxon>Sutterellaceae</taxon>
        <taxon>Parasutterella</taxon>
    </lineage>
</organism>
<dbReference type="Gene3D" id="2.40.50.100">
    <property type="match status" value="1"/>
</dbReference>
<dbReference type="PANTHER" id="PTHR42781:SF4">
    <property type="entry name" value="SPERMIDINE_PUTRESCINE IMPORT ATP-BINDING PROTEIN POTA"/>
    <property type="match status" value="1"/>
</dbReference>
<evidence type="ECO:0000256" key="4">
    <source>
        <dbReference type="ARBA" id="ARBA00022840"/>
    </source>
</evidence>
<dbReference type="InterPro" id="IPR003439">
    <property type="entry name" value="ABC_transporter-like_ATP-bd"/>
</dbReference>
<dbReference type="InterPro" id="IPR003593">
    <property type="entry name" value="AAA+_ATPase"/>
</dbReference>
<evidence type="ECO:0000313" key="6">
    <source>
        <dbReference type="EMBL" id="MBM6928686.1"/>
    </source>
</evidence>
<dbReference type="Pfam" id="PF00005">
    <property type="entry name" value="ABC_tran"/>
    <property type="match status" value="1"/>
</dbReference>